<dbReference type="InterPro" id="IPR018841">
    <property type="entry name" value="DUF2442"/>
</dbReference>
<evidence type="ECO:0000313" key="1">
    <source>
        <dbReference type="EMBL" id="MEK9501536.1"/>
    </source>
</evidence>
<reference evidence="1 2" key="1">
    <citation type="submission" date="2024-02" db="EMBL/GenBank/DDBJ databases">
        <title>A novel Gemmatimonadota bacterium.</title>
        <authorList>
            <person name="Du Z.-J."/>
            <person name="Ye Y.-Q."/>
        </authorList>
    </citation>
    <scope>NUCLEOTIDE SEQUENCE [LARGE SCALE GENOMIC DNA]</scope>
    <source>
        <strain evidence="1 2">DH-20</strain>
    </source>
</reference>
<evidence type="ECO:0000313" key="2">
    <source>
        <dbReference type="Proteomes" id="UP001484239"/>
    </source>
</evidence>
<gene>
    <name evidence="1" type="ORF">WI372_11150</name>
</gene>
<keyword evidence="2" id="KW-1185">Reference proteome</keyword>
<accession>A0ABU9E9X4</accession>
<sequence>MTSQKRGPETFRAEVGEVYPDGFSIRVDDETLVVSFAEFPWFKGVPEESLRAVTRPQPHHLRWKALDVDLTLDSLRHPDRYPLISRK</sequence>
<comment type="caution">
    <text evidence="1">The sequence shown here is derived from an EMBL/GenBank/DDBJ whole genome shotgun (WGS) entry which is preliminary data.</text>
</comment>
<proteinExistence type="predicted"/>
<dbReference type="Proteomes" id="UP001484239">
    <property type="component" value="Unassembled WGS sequence"/>
</dbReference>
<protein>
    <submittedName>
        <fullName evidence="1">DUF2442 domain-containing protein</fullName>
    </submittedName>
</protein>
<dbReference type="Pfam" id="PF10387">
    <property type="entry name" value="DUF2442"/>
    <property type="match status" value="1"/>
</dbReference>
<dbReference type="RefSeq" id="WP_405281600.1">
    <property type="nucleotide sequence ID" value="NZ_CP144380.1"/>
</dbReference>
<dbReference type="EMBL" id="JBBHLI010000006">
    <property type="protein sequence ID" value="MEK9501536.1"/>
    <property type="molecule type" value="Genomic_DNA"/>
</dbReference>
<name>A0ABU9E9X4_9BACT</name>
<organism evidence="1 2">
    <name type="scientific">Gaopeijia maritima</name>
    <dbReference type="NCBI Taxonomy" id="3119007"/>
    <lineage>
        <taxon>Bacteria</taxon>
        <taxon>Pseudomonadati</taxon>
        <taxon>Gemmatimonadota</taxon>
        <taxon>Longimicrobiia</taxon>
        <taxon>Gaopeijiales</taxon>
        <taxon>Gaopeijiaceae</taxon>
        <taxon>Gaopeijia</taxon>
    </lineage>
</organism>